<feature type="coiled-coil region" evidence="7">
    <location>
        <begin position="255"/>
        <end position="316"/>
    </location>
</feature>
<feature type="region of interest" description="Disordered" evidence="8">
    <location>
        <begin position="1177"/>
        <end position="1206"/>
    </location>
</feature>
<dbReference type="InterPro" id="IPR049278">
    <property type="entry name" value="MS_channel_C"/>
</dbReference>
<dbReference type="PANTHER" id="PTHR30347:SF1">
    <property type="entry name" value="MECHANOSENSITIVE CHANNEL MSCK"/>
    <property type="match status" value="1"/>
</dbReference>
<dbReference type="Pfam" id="PF21082">
    <property type="entry name" value="MS_channel_3rd"/>
    <property type="match status" value="1"/>
</dbReference>
<evidence type="ECO:0000256" key="2">
    <source>
        <dbReference type="ARBA" id="ARBA00008017"/>
    </source>
</evidence>
<evidence type="ECO:0000259" key="10">
    <source>
        <dbReference type="Pfam" id="PF00924"/>
    </source>
</evidence>
<keyword evidence="4 9" id="KW-0812">Transmembrane</keyword>
<dbReference type="Pfam" id="PF12795">
    <property type="entry name" value="MscS_porin"/>
    <property type="match status" value="1"/>
</dbReference>
<dbReference type="GO" id="GO:0005886">
    <property type="term" value="C:plasma membrane"/>
    <property type="evidence" value="ECO:0007669"/>
    <property type="project" value="UniProtKB-SubCell"/>
</dbReference>
<dbReference type="InterPro" id="IPR011014">
    <property type="entry name" value="MscS_channel_TM-2"/>
</dbReference>
<feature type="transmembrane region" description="Helical" evidence="9">
    <location>
        <begin position="590"/>
        <end position="608"/>
    </location>
</feature>
<keyword evidence="7" id="KW-0175">Coiled coil</keyword>
<evidence type="ECO:0000256" key="6">
    <source>
        <dbReference type="ARBA" id="ARBA00023136"/>
    </source>
</evidence>
<dbReference type="PANTHER" id="PTHR30347">
    <property type="entry name" value="POTASSIUM CHANNEL RELATED"/>
    <property type="match status" value="1"/>
</dbReference>
<reference evidence="14 15" key="1">
    <citation type="submission" date="2019-02" db="EMBL/GenBank/DDBJ databases">
        <title>Deep-cultivation of Planctomycetes and their phenomic and genomic characterization uncovers novel biology.</title>
        <authorList>
            <person name="Wiegand S."/>
            <person name="Jogler M."/>
            <person name="Boedeker C."/>
            <person name="Pinto D."/>
            <person name="Vollmers J."/>
            <person name="Rivas-Marin E."/>
            <person name="Kohn T."/>
            <person name="Peeters S.H."/>
            <person name="Heuer A."/>
            <person name="Rast P."/>
            <person name="Oberbeckmann S."/>
            <person name="Bunk B."/>
            <person name="Jeske O."/>
            <person name="Meyerdierks A."/>
            <person name="Storesund J.E."/>
            <person name="Kallscheuer N."/>
            <person name="Luecker S."/>
            <person name="Lage O.M."/>
            <person name="Pohl T."/>
            <person name="Merkel B.J."/>
            <person name="Hornburger P."/>
            <person name="Mueller R.-W."/>
            <person name="Bruemmer F."/>
            <person name="Labrenz M."/>
            <person name="Spormann A.M."/>
            <person name="Op Den Camp H."/>
            <person name="Overmann J."/>
            <person name="Amann R."/>
            <person name="Jetten M.S.M."/>
            <person name="Mascher T."/>
            <person name="Medema M.H."/>
            <person name="Devos D.P."/>
            <person name="Kaster A.-K."/>
            <person name="Ovreas L."/>
            <person name="Rohde M."/>
            <person name="Galperin M.Y."/>
            <person name="Jogler C."/>
        </authorList>
    </citation>
    <scope>NUCLEOTIDE SEQUENCE [LARGE SCALE GENOMIC DNA]</scope>
    <source>
        <strain evidence="14 15">Pla22</strain>
    </source>
</reference>
<feature type="transmembrane region" description="Helical" evidence="9">
    <location>
        <begin position="555"/>
        <end position="578"/>
    </location>
</feature>
<dbReference type="Gene3D" id="3.30.70.100">
    <property type="match status" value="1"/>
</dbReference>
<dbReference type="Pfam" id="PF00924">
    <property type="entry name" value="MS_channel_2nd"/>
    <property type="match status" value="1"/>
</dbReference>
<feature type="coiled-coil region" evidence="7">
    <location>
        <begin position="96"/>
        <end position="153"/>
    </location>
</feature>
<dbReference type="Pfam" id="PF12794">
    <property type="entry name" value="MscS_TM"/>
    <property type="match status" value="1"/>
</dbReference>
<feature type="transmembrane region" description="Helical" evidence="9">
    <location>
        <begin position="641"/>
        <end position="659"/>
    </location>
</feature>
<evidence type="ECO:0000256" key="3">
    <source>
        <dbReference type="ARBA" id="ARBA00022475"/>
    </source>
</evidence>
<evidence type="ECO:0000259" key="11">
    <source>
        <dbReference type="Pfam" id="PF12794"/>
    </source>
</evidence>
<dbReference type="SUPFAM" id="SSF82689">
    <property type="entry name" value="Mechanosensitive channel protein MscS (YggB), C-terminal domain"/>
    <property type="match status" value="1"/>
</dbReference>
<feature type="domain" description="Mechanosensitive ion channel inner membrane" evidence="11">
    <location>
        <begin position="515"/>
        <end position="860"/>
    </location>
</feature>
<evidence type="ECO:0000313" key="15">
    <source>
        <dbReference type="Proteomes" id="UP000316598"/>
    </source>
</evidence>
<evidence type="ECO:0000256" key="1">
    <source>
        <dbReference type="ARBA" id="ARBA00004651"/>
    </source>
</evidence>
<evidence type="ECO:0000256" key="9">
    <source>
        <dbReference type="SAM" id="Phobius"/>
    </source>
</evidence>
<feature type="transmembrane region" description="Helical" evidence="9">
    <location>
        <begin position="978"/>
        <end position="1008"/>
    </location>
</feature>
<evidence type="ECO:0000256" key="8">
    <source>
        <dbReference type="SAM" id="MobiDB-lite"/>
    </source>
</evidence>
<feature type="transmembrane region" description="Helical" evidence="9">
    <location>
        <begin position="740"/>
        <end position="765"/>
    </location>
</feature>
<comment type="subcellular location">
    <subcellularLocation>
        <location evidence="1">Cell membrane</location>
        <topology evidence="1">Multi-pass membrane protein</topology>
    </subcellularLocation>
</comment>
<feature type="transmembrane region" description="Helical" evidence="9">
    <location>
        <begin position="907"/>
        <end position="926"/>
    </location>
</feature>
<dbReference type="Gene3D" id="1.10.287.1260">
    <property type="match status" value="1"/>
</dbReference>
<feature type="transmembrane region" description="Helical" evidence="9">
    <location>
        <begin position="515"/>
        <end position="534"/>
    </location>
</feature>
<organism evidence="14 15">
    <name type="scientific">Rubripirellula amarantea</name>
    <dbReference type="NCBI Taxonomy" id="2527999"/>
    <lineage>
        <taxon>Bacteria</taxon>
        <taxon>Pseudomonadati</taxon>
        <taxon>Planctomycetota</taxon>
        <taxon>Planctomycetia</taxon>
        <taxon>Pirellulales</taxon>
        <taxon>Pirellulaceae</taxon>
        <taxon>Rubripirellula</taxon>
    </lineage>
</organism>
<evidence type="ECO:0000259" key="13">
    <source>
        <dbReference type="Pfam" id="PF21082"/>
    </source>
</evidence>
<feature type="transmembrane region" description="Helical" evidence="9">
    <location>
        <begin position="711"/>
        <end position="734"/>
    </location>
</feature>
<keyword evidence="6 9" id="KW-0472">Membrane</keyword>
<dbReference type="InterPro" id="IPR024393">
    <property type="entry name" value="MscS_porin"/>
</dbReference>
<keyword evidence="5 9" id="KW-1133">Transmembrane helix</keyword>
<evidence type="ECO:0000313" key="14">
    <source>
        <dbReference type="EMBL" id="TWT50216.1"/>
    </source>
</evidence>
<feature type="domain" description="Mechanosensitive ion channel MscS" evidence="10">
    <location>
        <begin position="996"/>
        <end position="1061"/>
    </location>
</feature>
<feature type="compositionally biased region" description="Polar residues" evidence="8">
    <location>
        <begin position="1177"/>
        <end position="1188"/>
    </location>
</feature>
<feature type="transmembrane region" description="Helical" evidence="9">
    <location>
        <begin position="671"/>
        <end position="688"/>
    </location>
</feature>
<dbReference type="AlphaFoldDB" id="A0A5C5WHE9"/>
<keyword evidence="15" id="KW-1185">Reference proteome</keyword>
<dbReference type="GO" id="GO:0008381">
    <property type="term" value="F:mechanosensitive monoatomic ion channel activity"/>
    <property type="evidence" value="ECO:0007669"/>
    <property type="project" value="UniProtKB-ARBA"/>
</dbReference>
<evidence type="ECO:0000256" key="5">
    <source>
        <dbReference type="ARBA" id="ARBA00022989"/>
    </source>
</evidence>
<dbReference type="InterPro" id="IPR011066">
    <property type="entry name" value="MscS_channel_C_sf"/>
</dbReference>
<feature type="transmembrane region" description="Helical" evidence="9">
    <location>
        <begin position="947"/>
        <end position="972"/>
    </location>
</feature>
<dbReference type="InterPro" id="IPR023408">
    <property type="entry name" value="MscS_beta-dom_sf"/>
</dbReference>
<dbReference type="EMBL" id="SJPI01000002">
    <property type="protein sequence ID" value="TWT50216.1"/>
    <property type="molecule type" value="Genomic_DNA"/>
</dbReference>
<dbReference type="SUPFAM" id="SSF50182">
    <property type="entry name" value="Sm-like ribonucleoproteins"/>
    <property type="match status" value="1"/>
</dbReference>
<dbReference type="Gene3D" id="2.30.30.60">
    <property type="match status" value="1"/>
</dbReference>
<evidence type="ECO:0000256" key="4">
    <source>
        <dbReference type="ARBA" id="ARBA00022692"/>
    </source>
</evidence>
<gene>
    <name evidence="14" type="primary">mscK_4</name>
    <name evidence="14" type="ORF">Pla22_29570</name>
</gene>
<dbReference type="Proteomes" id="UP000316598">
    <property type="component" value="Unassembled WGS sequence"/>
</dbReference>
<dbReference type="SUPFAM" id="SSF82861">
    <property type="entry name" value="Mechanosensitive channel protein MscS (YggB), transmembrane region"/>
    <property type="match status" value="1"/>
</dbReference>
<evidence type="ECO:0000256" key="7">
    <source>
        <dbReference type="SAM" id="Coils"/>
    </source>
</evidence>
<dbReference type="InterPro" id="IPR025692">
    <property type="entry name" value="MscS_IM_dom1"/>
</dbReference>
<protein>
    <submittedName>
        <fullName evidence="14">Mechanosensitive channel MscK</fullName>
    </submittedName>
</protein>
<proteinExistence type="inferred from homology"/>
<evidence type="ECO:0000259" key="12">
    <source>
        <dbReference type="Pfam" id="PF12795"/>
    </source>
</evidence>
<feature type="transmembrane region" description="Helical" evidence="9">
    <location>
        <begin position="827"/>
        <end position="847"/>
    </location>
</feature>
<feature type="compositionally biased region" description="Basic and acidic residues" evidence="8">
    <location>
        <begin position="1196"/>
        <end position="1206"/>
    </location>
</feature>
<feature type="domain" description="Mechanosensitive ion channel MscS porin" evidence="12">
    <location>
        <begin position="58"/>
        <end position="285"/>
    </location>
</feature>
<comment type="similarity">
    <text evidence="2">Belongs to the MscS (TC 1.A.23) family.</text>
</comment>
<sequence length="1206" mass="132609">MRLKSVSRFRLSIQFAAVFLLAHWLIIPTHSSASDSAGTSAEVSAVPALSIEQLERALTELEQSDEISVDVKLQAADNYKAAIKNLTSAAASDARLHALSAEAATVTERVELLKSQRADLKDKKPALESKLTLQELEQLLPTAELQLSTYKKARADAEAELHSRSPRRKEIRERMGAIHEKIADATTQLRSLATAEASPQNHSLTARLASRRITLEKEKPALEAELTLYDAEESADLVRSRIDVASHNAVYYEKLIALLQERINAEREAAAAESVRMARREAIAAAPALKVYAEENQELAEQAKRTAEAIAKAEQDLTAATALHDGLIRQFAQTRKKVDSVGLTSSVGALLRKQITTLPDVNERRRSVANRQALINDTQFKLFEYEEQHQELSLLDGTISTILTAAAKDSRHDVAFLESAARELMVRKREYLDDLVRNTGKYFDKLIELDMVDRQVINLEAEYETYIDQRVLWIRSGLPITEGIHLEASDRWLIQSNRWADSGRRLLNDAKSHPIIYTVFLAIIGLLVARGKALRRLIVDLGLVAKKSNCRSIGPTIRVIFLTSIVSLGLPTLCVFLGWRLQQSADNSEFTLAIGHGFLTLGVLWAAAEWIRQACRSKGLGEAHFDWSPSATSAFRRELRLSTYVALPVCFVTATLASSDGVHERSDIQRIAFVLGMLVVCITVFRLLRPRGVLRDYFVSNQNGMIEKLKYLYPVVGVCVPGSLAALAAAGYFYTAQTLFWRLFATFVFVTTLVVLRSVFFRMLLLRRRHLSMEQARQRAAAAKLASQGSLNPASSNPAGESQAVAGIVTEDKQADISAHSQQSRRLVGSGMMAVAVVGMWMIWIQVLPALSMVGNYSLWGKSTKVASSSQAAMPMMPTTTTGSASAGSTSAGATNTVLDDDSEDSVTIADLALAILIVVVTTVLFRNGPGLLEISVLQQLPLDASVRYAITTLVSYAIVMVGTIAACSTIGLQWSQIQWLATALTFGLAFGLQEMFANFVAGLIILLERPIRVGDIVTVDDVTGVVSRIRIRATSITNWDRKEYVVPNKEFITGRLLNWTLSDKVNRVLIEVGLAYGADTELARSLMLQAANDHPMVLKDPAAFASFEGFGDNALNLRLRAFLPTLDNRLQVITELHTSIDQAFRKAGLEIAFPQRDLHIRTMAKDAAVLLQADTESGEANKSSLADESTLADESGTRDQRREAA</sequence>
<comment type="caution">
    <text evidence="14">The sequence shown here is derived from an EMBL/GenBank/DDBJ whole genome shotgun (WGS) entry which is preliminary data.</text>
</comment>
<keyword evidence="3" id="KW-1003">Cell membrane</keyword>
<accession>A0A5C5WHE9</accession>
<dbReference type="InterPro" id="IPR052702">
    <property type="entry name" value="MscS-like_channel"/>
</dbReference>
<feature type="domain" description="Mechanosensitive ion channel MscS C-terminal" evidence="13">
    <location>
        <begin position="1070"/>
        <end position="1152"/>
    </location>
</feature>
<dbReference type="InterPro" id="IPR010920">
    <property type="entry name" value="LSM_dom_sf"/>
</dbReference>
<name>A0A5C5WHE9_9BACT</name>
<dbReference type="InterPro" id="IPR006685">
    <property type="entry name" value="MscS_channel_2nd"/>
</dbReference>